<gene>
    <name evidence="3" type="ORF">Mal4_45270</name>
</gene>
<reference evidence="3 4" key="1">
    <citation type="submission" date="2019-02" db="EMBL/GenBank/DDBJ databases">
        <title>Deep-cultivation of Planctomycetes and their phenomic and genomic characterization uncovers novel biology.</title>
        <authorList>
            <person name="Wiegand S."/>
            <person name="Jogler M."/>
            <person name="Boedeker C."/>
            <person name="Pinto D."/>
            <person name="Vollmers J."/>
            <person name="Rivas-Marin E."/>
            <person name="Kohn T."/>
            <person name="Peeters S.H."/>
            <person name="Heuer A."/>
            <person name="Rast P."/>
            <person name="Oberbeckmann S."/>
            <person name="Bunk B."/>
            <person name="Jeske O."/>
            <person name="Meyerdierks A."/>
            <person name="Storesund J.E."/>
            <person name="Kallscheuer N."/>
            <person name="Luecker S."/>
            <person name="Lage O.M."/>
            <person name="Pohl T."/>
            <person name="Merkel B.J."/>
            <person name="Hornburger P."/>
            <person name="Mueller R.-W."/>
            <person name="Bruemmer F."/>
            <person name="Labrenz M."/>
            <person name="Spormann A.M."/>
            <person name="Op den Camp H."/>
            <person name="Overmann J."/>
            <person name="Amann R."/>
            <person name="Jetten M.S.M."/>
            <person name="Mascher T."/>
            <person name="Medema M.H."/>
            <person name="Devos D.P."/>
            <person name="Kaster A.-K."/>
            <person name="Ovreas L."/>
            <person name="Rohde M."/>
            <person name="Galperin M.Y."/>
            <person name="Jogler C."/>
        </authorList>
    </citation>
    <scope>NUCLEOTIDE SEQUENCE [LARGE SCALE GENOMIC DNA]</scope>
    <source>
        <strain evidence="3 4">Mal4</strain>
    </source>
</reference>
<dbReference type="OrthoDB" id="288647at2"/>
<evidence type="ECO:0000313" key="3">
    <source>
        <dbReference type="EMBL" id="QDU40172.1"/>
    </source>
</evidence>
<accession>A0A517ZCJ2</accession>
<dbReference type="EMBL" id="CP036275">
    <property type="protein sequence ID" value="QDU40172.1"/>
    <property type="molecule type" value="Genomic_DNA"/>
</dbReference>
<feature type="transmembrane region" description="Helical" evidence="1">
    <location>
        <begin position="21"/>
        <end position="38"/>
    </location>
</feature>
<evidence type="ECO:0000259" key="2">
    <source>
        <dbReference type="Pfam" id="PF04892"/>
    </source>
</evidence>
<feature type="transmembrane region" description="Helical" evidence="1">
    <location>
        <begin position="50"/>
        <end position="70"/>
    </location>
</feature>
<protein>
    <recommendedName>
        <fullName evidence="2">VanZ-like domain-containing protein</fullName>
    </recommendedName>
</protein>
<keyword evidence="4" id="KW-1185">Reference proteome</keyword>
<keyword evidence="1" id="KW-0812">Transmembrane</keyword>
<name>A0A517ZCJ2_9PLAN</name>
<feature type="domain" description="VanZ-like" evidence="2">
    <location>
        <begin position="47"/>
        <end position="130"/>
    </location>
</feature>
<sequence>MTSFWSFLCRAAMEPRTRQRVTVAYCVTLFIVMHIPVPDTPGVLPGLDKLVHFGAYSVLSILLATWPVSAEDGTRSARSSQAGLGLLAVLIALYAGIDELLQAPVGRTPDLMDWFADICGAACGLTAVFVCRWARISLQPRRA</sequence>
<feature type="transmembrane region" description="Helical" evidence="1">
    <location>
        <begin position="114"/>
        <end position="134"/>
    </location>
</feature>
<organism evidence="3 4">
    <name type="scientific">Maioricimonas rarisocia</name>
    <dbReference type="NCBI Taxonomy" id="2528026"/>
    <lineage>
        <taxon>Bacteria</taxon>
        <taxon>Pseudomonadati</taxon>
        <taxon>Planctomycetota</taxon>
        <taxon>Planctomycetia</taxon>
        <taxon>Planctomycetales</taxon>
        <taxon>Planctomycetaceae</taxon>
        <taxon>Maioricimonas</taxon>
    </lineage>
</organism>
<dbReference type="NCBIfam" id="NF037970">
    <property type="entry name" value="vanZ_1"/>
    <property type="match status" value="1"/>
</dbReference>
<keyword evidence="1" id="KW-0472">Membrane</keyword>
<proteinExistence type="predicted"/>
<keyword evidence="1" id="KW-1133">Transmembrane helix</keyword>
<dbReference type="KEGG" id="mri:Mal4_45270"/>
<dbReference type="AlphaFoldDB" id="A0A517ZCJ2"/>
<feature type="transmembrane region" description="Helical" evidence="1">
    <location>
        <begin position="82"/>
        <end position="102"/>
    </location>
</feature>
<dbReference type="Pfam" id="PF04892">
    <property type="entry name" value="VanZ"/>
    <property type="match status" value="1"/>
</dbReference>
<dbReference type="Proteomes" id="UP000320496">
    <property type="component" value="Chromosome"/>
</dbReference>
<evidence type="ECO:0000256" key="1">
    <source>
        <dbReference type="SAM" id="Phobius"/>
    </source>
</evidence>
<dbReference type="InterPro" id="IPR006976">
    <property type="entry name" value="VanZ-like"/>
</dbReference>
<evidence type="ECO:0000313" key="4">
    <source>
        <dbReference type="Proteomes" id="UP000320496"/>
    </source>
</evidence>